<sequence length="179" mass="20507">MKTHKVAKTDDVVTTKTSDSLIILRKKFHFPNDPVMKGRISFRSKWLDIRTRDPPKSWELPIPLHVGAEDLLKMLKLSDVNTLHYEIYYLSRYVDEEYLLKVGVSTHVKDLELECMEEGFIKGFMKGIHLVHRKAGAEVDGLTPSQASRDSSSDSDGDEIESELKKTFILEDDTDIEIL</sequence>
<keyword evidence="3" id="KW-1185">Reference proteome</keyword>
<evidence type="ECO:0000313" key="3">
    <source>
        <dbReference type="Proteomes" id="UP000775213"/>
    </source>
</evidence>
<feature type="region of interest" description="Disordered" evidence="1">
    <location>
        <begin position="141"/>
        <end position="161"/>
    </location>
</feature>
<protein>
    <submittedName>
        <fullName evidence="2">Uncharacterized protein</fullName>
    </submittedName>
</protein>
<proteinExistence type="predicted"/>
<evidence type="ECO:0000313" key="2">
    <source>
        <dbReference type="EMBL" id="KAH0448485.1"/>
    </source>
</evidence>
<reference evidence="2 3" key="1">
    <citation type="journal article" date="2021" name="Hortic Res">
        <title>Chromosome-scale assembly of the Dendrobium chrysotoxum genome enhances the understanding of orchid evolution.</title>
        <authorList>
            <person name="Zhang Y."/>
            <person name="Zhang G.Q."/>
            <person name="Zhang D."/>
            <person name="Liu X.D."/>
            <person name="Xu X.Y."/>
            <person name="Sun W.H."/>
            <person name="Yu X."/>
            <person name="Zhu X."/>
            <person name="Wang Z.W."/>
            <person name="Zhao X."/>
            <person name="Zhong W.Y."/>
            <person name="Chen H."/>
            <person name="Yin W.L."/>
            <person name="Huang T."/>
            <person name="Niu S.C."/>
            <person name="Liu Z.J."/>
        </authorList>
    </citation>
    <scope>NUCLEOTIDE SEQUENCE [LARGE SCALE GENOMIC DNA]</scope>
    <source>
        <strain evidence="2">Lindl</strain>
    </source>
</reference>
<comment type="caution">
    <text evidence="2">The sequence shown here is derived from an EMBL/GenBank/DDBJ whole genome shotgun (WGS) entry which is preliminary data.</text>
</comment>
<accession>A0AAV7FK23</accession>
<evidence type="ECO:0000256" key="1">
    <source>
        <dbReference type="SAM" id="MobiDB-lite"/>
    </source>
</evidence>
<gene>
    <name evidence="2" type="ORF">IEQ34_022285</name>
</gene>
<dbReference type="EMBL" id="JAGFBR010000019">
    <property type="protein sequence ID" value="KAH0448485.1"/>
    <property type="molecule type" value="Genomic_DNA"/>
</dbReference>
<dbReference type="Proteomes" id="UP000775213">
    <property type="component" value="Unassembled WGS sequence"/>
</dbReference>
<name>A0AAV7FK23_DENCH</name>
<dbReference type="AlphaFoldDB" id="A0AAV7FK23"/>
<organism evidence="2 3">
    <name type="scientific">Dendrobium chrysotoxum</name>
    <name type="common">Orchid</name>
    <dbReference type="NCBI Taxonomy" id="161865"/>
    <lineage>
        <taxon>Eukaryota</taxon>
        <taxon>Viridiplantae</taxon>
        <taxon>Streptophyta</taxon>
        <taxon>Embryophyta</taxon>
        <taxon>Tracheophyta</taxon>
        <taxon>Spermatophyta</taxon>
        <taxon>Magnoliopsida</taxon>
        <taxon>Liliopsida</taxon>
        <taxon>Asparagales</taxon>
        <taxon>Orchidaceae</taxon>
        <taxon>Epidendroideae</taxon>
        <taxon>Malaxideae</taxon>
        <taxon>Dendrobiinae</taxon>
        <taxon>Dendrobium</taxon>
    </lineage>
</organism>